<evidence type="ECO:0000313" key="3">
    <source>
        <dbReference type="Proteomes" id="UP000051176"/>
    </source>
</evidence>
<dbReference type="AlphaFoldDB" id="A0A0R1GZI3"/>
<dbReference type="RefSeq" id="WP_020089501.1">
    <property type="nucleotide sequence ID" value="NZ_AZCZ01000019.1"/>
</dbReference>
<comment type="caution">
    <text evidence="2">The sequence shown here is derived from an EMBL/GenBank/DDBJ whole genome shotgun (WGS) entry which is preliminary data.</text>
</comment>
<name>A0A0R1GZI3_9LACO</name>
<dbReference type="EMBL" id="AZCZ01000019">
    <property type="protein sequence ID" value="KRK36530.1"/>
    <property type="molecule type" value="Genomic_DNA"/>
</dbReference>
<dbReference type="Proteomes" id="UP000051176">
    <property type="component" value="Unassembled WGS sequence"/>
</dbReference>
<evidence type="ECO:0000256" key="1">
    <source>
        <dbReference type="SAM" id="SignalP"/>
    </source>
</evidence>
<keyword evidence="3" id="KW-1185">Reference proteome</keyword>
<proteinExistence type="predicted"/>
<dbReference type="GeneID" id="97415794"/>
<feature type="signal peptide" evidence="1">
    <location>
        <begin position="1"/>
        <end position="23"/>
    </location>
</feature>
<gene>
    <name evidence="2" type="ORF">FD07_GL000661</name>
</gene>
<protein>
    <submittedName>
        <fullName evidence="2">Uncharacterized protein</fullName>
    </submittedName>
</protein>
<evidence type="ECO:0000313" key="2">
    <source>
        <dbReference type="EMBL" id="KRK36530.1"/>
    </source>
</evidence>
<dbReference type="PATRIC" id="fig|1267003.4.peg.703"/>
<dbReference type="OrthoDB" id="9914492at2"/>
<accession>A0A0R1GZI3</accession>
<sequence length="59" mass="6215">MHVFNRVLAVVAAVAVFGSGVFATQAIASTTSNPDGVATHQTLTSAYQQLIQKQTEPLK</sequence>
<feature type="chain" id="PRO_5039581230" evidence="1">
    <location>
        <begin position="24"/>
        <end position="59"/>
    </location>
</feature>
<reference evidence="2 3" key="1">
    <citation type="journal article" date="2015" name="Genome Announc.">
        <title>Expanding the biotechnology potential of lactobacilli through comparative genomics of 213 strains and associated genera.</title>
        <authorList>
            <person name="Sun Z."/>
            <person name="Harris H.M."/>
            <person name="McCann A."/>
            <person name="Guo C."/>
            <person name="Argimon S."/>
            <person name="Zhang W."/>
            <person name="Yang X."/>
            <person name="Jeffery I.B."/>
            <person name="Cooney J.C."/>
            <person name="Kagawa T.F."/>
            <person name="Liu W."/>
            <person name="Song Y."/>
            <person name="Salvetti E."/>
            <person name="Wrobel A."/>
            <person name="Rasinkangas P."/>
            <person name="Parkhill J."/>
            <person name="Rea M.C."/>
            <person name="O'Sullivan O."/>
            <person name="Ritari J."/>
            <person name="Douillard F.P."/>
            <person name="Paul Ross R."/>
            <person name="Yang R."/>
            <person name="Briner A.E."/>
            <person name="Felis G.E."/>
            <person name="de Vos W.M."/>
            <person name="Barrangou R."/>
            <person name="Klaenhammer T.R."/>
            <person name="Caufield P.W."/>
            <person name="Cui Y."/>
            <person name="Zhang H."/>
            <person name="O'Toole P.W."/>
        </authorList>
    </citation>
    <scope>NUCLEOTIDE SEQUENCE [LARGE SCALE GENOMIC DNA]</scope>
    <source>
        <strain evidence="2 3">ATCC 53295</strain>
    </source>
</reference>
<keyword evidence="1" id="KW-0732">Signal</keyword>
<organism evidence="2 3">
    <name type="scientific">Levilactobacillus parabrevis ATCC 53295</name>
    <dbReference type="NCBI Taxonomy" id="1267003"/>
    <lineage>
        <taxon>Bacteria</taxon>
        <taxon>Bacillati</taxon>
        <taxon>Bacillota</taxon>
        <taxon>Bacilli</taxon>
        <taxon>Lactobacillales</taxon>
        <taxon>Lactobacillaceae</taxon>
        <taxon>Levilactobacillus</taxon>
    </lineage>
</organism>